<proteinExistence type="predicted"/>
<organism evidence="1 2">
    <name type="scientific">Rhizopus delemar (strain RA 99-880 / ATCC MYA-4621 / FGSC 9543 / NRRL 43880)</name>
    <name type="common">Mucormycosis agent</name>
    <name type="synonym">Rhizopus arrhizus var. delemar</name>
    <dbReference type="NCBI Taxonomy" id="246409"/>
    <lineage>
        <taxon>Eukaryota</taxon>
        <taxon>Fungi</taxon>
        <taxon>Fungi incertae sedis</taxon>
        <taxon>Mucoromycota</taxon>
        <taxon>Mucoromycotina</taxon>
        <taxon>Mucoromycetes</taxon>
        <taxon>Mucorales</taxon>
        <taxon>Mucorineae</taxon>
        <taxon>Rhizopodaceae</taxon>
        <taxon>Rhizopus</taxon>
    </lineage>
</organism>
<keyword evidence="2" id="KW-1185">Reference proteome</keyword>
<dbReference type="InParanoid" id="I1CFG2"/>
<dbReference type="STRING" id="246409.I1CFG2"/>
<dbReference type="GeneID" id="93618868"/>
<dbReference type="RefSeq" id="XP_067522588.1">
    <property type="nucleotide sequence ID" value="XM_067666487.1"/>
</dbReference>
<sequence length="58" mass="6748">MSNTTAFVRDNFDSISEGCFLVMPSKKRKLDHEKPNKKKIKTKEKGLFMKHGPRLIKL</sequence>
<accession>I1CFG2</accession>
<dbReference type="VEuPathDB" id="FungiDB:RO3G_11903"/>
<dbReference type="EMBL" id="CH476740">
    <property type="protein sequence ID" value="EIE87192.1"/>
    <property type="molecule type" value="Genomic_DNA"/>
</dbReference>
<protein>
    <submittedName>
        <fullName evidence="1">Uncharacterized protein</fullName>
    </submittedName>
</protein>
<name>I1CFG2_RHIO9</name>
<evidence type="ECO:0000313" key="1">
    <source>
        <dbReference type="EMBL" id="EIE87192.1"/>
    </source>
</evidence>
<gene>
    <name evidence="1" type="ORF">RO3G_11903</name>
</gene>
<evidence type="ECO:0000313" key="2">
    <source>
        <dbReference type="Proteomes" id="UP000009138"/>
    </source>
</evidence>
<dbReference type="AlphaFoldDB" id="I1CFG2"/>
<dbReference type="Proteomes" id="UP000009138">
    <property type="component" value="Unassembled WGS sequence"/>
</dbReference>
<reference evidence="1 2" key="1">
    <citation type="journal article" date="2009" name="PLoS Genet.">
        <title>Genomic analysis of the basal lineage fungus Rhizopus oryzae reveals a whole-genome duplication.</title>
        <authorList>
            <person name="Ma L.-J."/>
            <person name="Ibrahim A.S."/>
            <person name="Skory C."/>
            <person name="Grabherr M.G."/>
            <person name="Burger G."/>
            <person name="Butler M."/>
            <person name="Elias M."/>
            <person name="Idnurm A."/>
            <person name="Lang B.F."/>
            <person name="Sone T."/>
            <person name="Abe A."/>
            <person name="Calvo S.E."/>
            <person name="Corrochano L.M."/>
            <person name="Engels R."/>
            <person name="Fu J."/>
            <person name="Hansberg W."/>
            <person name="Kim J.-M."/>
            <person name="Kodira C.D."/>
            <person name="Koehrsen M.J."/>
            <person name="Liu B."/>
            <person name="Miranda-Saavedra D."/>
            <person name="O'Leary S."/>
            <person name="Ortiz-Castellanos L."/>
            <person name="Poulter R."/>
            <person name="Rodriguez-Romero J."/>
            <person name="Ruiz-Herrera J."/>
            <person name="Shen Y.-Q."/>
            <person name="Zeng Q."/>
            <person name="Galagan J."/>
            <person name="Birren B.W."/>
            <person name="Cuomo C.A."/>
            <person name="Wickes B.L."/>
        </authorList>
    </citation>
    <scope>NUCLEOTIDE SEQUENCE [LARGE SCALE GENOMIC DNA]</scope>
    <source>
        <strain evidence="2">RA 99-880 / ATCC MYA-4621 / FGSC 9543 / NRRL 43880</strain>
    </source>
</reference>